<evidence type="ECO:0000313" key="1">
    <source>
        <dbReference type="EMBL" id="AJD41011.1"/>
    </source>
</evidence>
<accession>A0A0B4X1F8</accession>
<evidence type="ECO:0000313" key="2">
    <source>
        <dbReference type="Proteomes" id="UP000031368"/>
    </source>
</evidence>
<dbReference type="Proteomes" id="UP000031368">
    <property type="component" value="Chromosome"/>
</dbReference>
<gene>
    <name evidence="1" type="ORF">RGR602_CH01672</name>
</gene>
<reference evidence="1 2" key="1">
    <citation type="submission" date="2013-11" db="EMBL/GenBank/DDBJ databases">
        <title>Complete genome sequence of Rhizobium gallicum bv. gallicum R602.</title>
        <authorList>
            <person name="Bustos P."/>
            <person name="Santamaria R.I."/>
            <person name="Lozano L."/>
            <person name="Acosta J.L."/>
            <person name="Ormeno-Orrillo E."/>
            <person name="Rogel M.A."/>
            <person name="Romero D."/>
            <person name="Cevallos M.A."/>
            <person name="Martinez-Romero E."/>
            <person name="Gonzalez V."/>
        </authorList>
    </citation>
    <scope>NUCLEOTIDE SEQUENCE [LARGE SCALE GENOMIC DNA]</scope>
    <source>
        <strain evidence="1 2">R602</strain>
    </source>
</reference>
<proteinExistence type="predicted"/>
<dbReference type="EMBL" id="CP006877">
    <property type="protein sequence ID" value="AJD41011.1"/>
    <property type="molecule type" value="Genomic_DNA"/>
</dbReference>
<organism evidence="1 2">
    <name type="scientific">Rhizobium gallicum bv. gallicum R602sp</name>
    <dbReference type="NCBI Taxonomy" id="1041138"/>
    <lineage>
        <taxon>Bacteria</taxon>
        <taxon>Pseudomonadati</taxon>
        <taxon>Pseudomonadota</taxon>
        <taxon>Alphaproteobacteria</taxon>
        <taxon>Hyphomicrobiales</taxon>
        <taxon>Rhizobiaceae</taxon>
        <taxon>Rhizobium/Agrobacterium group</taxon>
        <taxon>Rhizobium</taxon>
    </lineage>
</organism>
<dbReference type="HOGENOM" id="CLU_2957486_0_0_5"/>
<sequence>MRRRDSKLVRLYQKRFEKNQFWELKTGSPERRAAVRLAGLCAKSWSACKKQAIERAAGI</sequence>
<dbReference type="AlphaFoldDB" id="A0A0B4X1F8"/>
<dbReference type="KEGG" id="rga:RGR602_CH01672"/>
<keyword evidence="2" id="KW-1185">Reference proteome</keyword>
<name>A0A0B4X1F8_9HYPH</name>
<protein>
    <submittedName>
        <fullName evidence="1">Uncharacterized protein</fullName>
    </submittedName>
</protein>